<dbReference type="Gene3D" id="3.30.1380.20">
    <property type="entry name" value="Trafficking protein particle complex subunit 3"/>
    <property type="match status" value="1"/>
</dbReference>
<accession>A0A7I8WIJ7</accession>
<dbReference type="EMBL" id="CAJFDI010000003">
    <property type="protein sequence ID" value="CAD5221969.1"/>
    <property type="molecule type" value="Genomic_DNA"/>
</dbReference>
<dbReference type="InterPro" id="IPR016721">
    <property type="entry name" value="Bet3"/>
</dbReference>
<comment type="caution">
    <text evidence="8">The sequence shown here is derived from an EMBL/GenBank/DDBJ whole genome shotgun (WGS) entry which is preliminary data.</text>
</comment>
<dbReference type="GO" id="GO:0030008">
    <property type="term" value="C:TRAPP complex"/>
    <property type="evidence" value="ECO:0007669"/>
    <property type="project" value="InterPro"/>
</dbReference>
<dbReference type="EMBL" id="CAJFCV020000003">
    <property type="protein sequence ID" value="CAG9108918.1"/>
    <property type="molecule type" value="Genomic_DNA"/>
</dbReference>
<evidence type="ECO:0000313" key="8">
    <source>
        <dbReference type="EMBL" id="CAD5221969.1"/>
    </source>
</evidence>
<organism evidence="8 9">
    <name type="scientific">Bursaphelenchus xylophilus</name>
    <name type="common">Pinewood nematode worm</name>
    <name type="synonym">Aphelenchoides xylophilus</name>
    <dbReference type="NCBI Taxonomy" id="6326"/>
    <lineage>
        <taxon>Eukaryota</taxon>
        <taxon>Metazoa</taxon>
        <taxon>Ecdysozoa</taxon>
        <taxon>Nematoda</taxon>
        <taxon>Chromadorea</taxon>
        <taxon>Rhabditida</taxon>
        <taxon>Tylenchina</taxon>
        <taxon>Tylenchomorpha</taxon>
        <taxon>Aphelenchoidea</taxon>
        <taxon>Aphelenchoididae</taxon>
        <taxon>Bursaphelenchus</taxon>
    </lineage>
</organism>
<comment type="subcellular location">
    <subcellularLocation>
        <location evidence="2">Endoplasmic reticulum</location>
    </subcellularLocation>
    <subcellularLocation>
        <location evidence="1">Golgi apparatus</location>
        <location evidence="1">cis-Golgi network</location>
    </subcellularLocation>
</comment>
<evidence type="ECO:0000256" key="2">
    <source>
        <dbReference type="ARBA" id="ARBA00004240"/>
    </source>
</evidence>
<dbReference type="Proteomes" id="UP000659654">
    <property type="component" value="Unassembled WGS sequence"/>
</dbReference>
<evidence type="ECO:0000256" key="4">
    <source>
        <dbReference type="ARBA" id="ARBA00022448"/>
    </source>
</evidence>
<dbReference type="AlphaFoldDB" id="A0A7I8WIJ7"/>
<evidence type="ECO:0000313" key="9">
    <source>
        <dbReference type="Proteomes" id="UP000659654"/>
    </source>
</evidence>
<keyword evidence="6" id="KW-0931">ER-Golgi transport</keyword>
<evidence type="ECO:0000256" key="5">
    <source>
        <dbReference type="ARBA" id="ARBA00022824"/>
    </source>
</evidence>
<proteinExistence type="inferred from homology"/>
<evidence type="ECO:0000256" key="3">
    <source>
        <dbReference type="ARBA" id="ARBA00006218"/>
    </source>
</evidence>
<dbReference type="OrthoDB" id="10262857at2759"/>
<keyword evidence="4" id="KW-0813">Transport</keyword>
<dbReference type="CDD" id="cd14942">
    <property type="entry name" value="TRAPPC3_bet3"/>
    <property type="match status" value="1"/>
</dbReference>
<evidence type="ECO:0000256" key="1">
    <source>
        <dbReference type="ARBA" id="ARBA00004222"/>
    </source>
</evidence>
<dbReference type="PANTHER" id="PTHR13048">
    <property type="entry name" value="TRAFFICKING PROTEIN PARTICLE COMPLEX SUBUNIT 3"/>
    <property type="match status" value="1"/>
</dbReference>
<comment type="similarity">
    <text evidence="3">Belongs to the TRAPP small subunits family. BET3 subfamily.</text>
</comment>
<dbReference type="Pfam" id="PF04051">
    <property type="entry name" value="TRAPP"/>
    <property type="match status" value="1"/>
</dbReference>
<evidence type="ECO:0000256" key="6">
    <source>
        <dbReference type="ARBA" id="ARBA00022892"/>
    </source>
</evidence>
<dbReference type="Proteomes" id="UP000582659">
    <property type="component" value="Unassembled WGS sequence"/>
</dbReference>
<dbReference type="InterPro" id="IPR007194">
    <property type="entry name" value="TRAPP_component"/>
</dbReference>
<dbReference type="GO" id="GO:0048193">
    <property type="term" value="P:Golgi vesicle transport"/>
    <property type="evidence" value="ECO:0007669"/>
    <property type="project" value="InterPro"/>
</dbReference>
<dbReference type="SUPFAM" id="SSF111126">
    <property type="entry name" value="Ligand-binding domain in the NO signalling and Golgi transport"/>
    <property type="match status" value="1"/>
</dbReference>
<keyword evidence="7" id="KW-0333">Golgi apparatus</keyword>
<evidence type="ECO:0000256" key="7">
    <source>
        <dbReference type="ARBA" id="ARBA00023034"/>
    </source>
</evidence>
<dbReference type="GO" id="GO:0005783">
    <property type="term" value="C:endoplasmic reticulum"/>
    <property type="evidence" value="ECO:0007669"/>
    <property type="project" value="UniProtKB-SubCell"/>
</dbReference>
<keyword evidence="9" id="KW-1185">Reference proteome</keyword>
<protein>
    <submittedName>
        <fullName evidence="8">(pine wood nematode) hypothetical protein</fullName>
    </submittedName>
</protein>
<dbReference type="SMR" id="A0A7I8WIJ7"/>
<dbReference type="InterPro" id="IPR024096">
    <property type="entry name" value="NO_sig/Golgi_transp_ligand-bd"/>
</dbReference>
<keyword evidence="5" id="KW-0256">Endoplasmic reticulum</keyword>
<name>A0A7I8WIJ7_BURXY</name>
<sequence>MSRQKLLVLEQKSMSSELFSLMHGALVVEILRDTRGDPEQTNKALDQIGFNMGVKLADDFLAKIPKASKCSDIAQTAELIAKQALKSYLDTPATVSFQSATVFTLELESNPLINGFVEIPPEFSGLKYSTIAAGAIRGALNAVNLDVETEVIADTPDPTVIKCTFKNIIHEILPPSED</sequence>
<gene>
    <name evidence="8" type="ORF">BXYJ_LOCUS6943</name>
</gene>
<reference evidence="8" key="1">
    <citation type="submission" date="2020-09" db="EMBL/GenBank/DDBJ databases">
        <authorList>
            <person name="Kikuchi T."/>
        </authorList>
    </citation>
    <scope>NUCLEOTIDE SEQUENCE</scope>
    <source>
        <strain evidence="8">Ka4C1</strain>
    </source>
</reference>
<dbReference type="GO" id="GO:0005794">
    <property type="term" value="C:Golgi apparatus"/>
    <property type="evidence" value="ECO:0007669"/>
    <property type="project" value="UniProtKB-SubCell"/>
</dbReference>